<evidence type="ECO:0000256" key="9">
    <source>
        <dbReference type="ARBA" id="ARBA00023141"/>
    </source>
</evidence>
<feature type="binding site" evidence="11">
    <location>
        <position position="156"/>
    </location>
    <ligand>
        <name>ATP</name>
        <dbReference type="ChEBI" id="CHEBI:30616"/>
    </ligand>
</feature>
<comment type="function">
    <text evidence="11">Catalyzes the specific phosphorylation of the 3-hydroxyl group of shikimic acid using ATP as a cosubstrate.</text>
</comment>
<feature type="binding site" evidence="11">
    <location>
        <position position="139"/>
    </location>
    <ligand>
        <name>substrate</name>
    </ligand>
</feature>
<sequence length="177" mass="19820">MIRAQNIFIVGPMGAGKSTVGRQLAEALSYTFKDSDQEIQRRTGVDIPTIFEFEGEAGFRARERQVIVDLIAGERMVLATGGGVIIDPENRQDLAARGVVIYLHCSAEQQHARTARDRNRPLLDTEEPLQRLRELMEEREPLYRQVADMVVTTEKRGTGSVVKEIVRRLEEGATGVL</sequence>
<evidence type="ECO:0000256" key="2">
    <source>
        <dbReference type="ARBA" id="ARBA00006997"/>
    </source>
</evidence>
<dbReference type="GO" id="GO:0005524">
    <property type="term" value="F:ATP binding"/>
    <property type="evidence" value="ECO:0007669"/>
    <property type="project" value="UniProtKB-UniRule"/>
</dbReference>
<evidence type="ECO:0000256" key="3">
    <source>
        <dbReference type="ARBA" id="ARBA00012154"/>
    </source>
</evidence>
<dbReference type="PANTHER" id="PTHR21087:SF16">
    <property type="entry name" value="SHIKIMATE KINASE 1, CHLOROPLASTIC"/>
    <property type="match status" value="1"/>
</dbReference>
<dbReference type="InterPro" id="IPR031322">
    <property type="entry name" value="Shikimate/glucono_kinase"/>
</dbReference>
<dbReference type="EMBL" id="SMDC01000001">
    <property type="protein sequence ID" value="TCW39918.1"/>
    <property type="molecule type" value="Genomic_DNA"/>
</dbReference>
<dbReference type="EC" id="2.7.1.71" evidence="3 11"/>
<keyword evidence="4 11" id="KW-0028">Amino-acid biosynthesis</keyword>
<dbReference type="PANTHER" id="PTHR21087">
    <property type="entry name" value="SHIKIMATE KINASE"/>
    <property type="match status" value="1"/>
</dbReference>
<comment type="catalytic activity">
    <reaction evidence="10 11">
        <text>shikimate + ATP = 3-phosphoshikimate + ADP + H(+)</text>
        <dbReference type="Rhea" id="RHEA:13121"/>
        <dbReference type="ChEBI" id="CHEBI:15378"/>
        <dbReference type="ChEBI" id="CHEBI:30616"/>
        <dbReference type="ChEBI" id="CHEBI:36208"/>
        <dbReference type="ChEBI" id="CHEBI:145989"/>
        <dbReference type="ChEBI" id="CHEBI:456216"/>
        <dbReference type="EC" id="2.7.1.71"/>
    </reaction>
</comment>
<dbReference type="NCBIfam" id="NF003456">
    <property type="entry name" value="PRK05057.1"/>
    <property type="match status" value="1"/>
</dbReference>
<keyword evidence="5 11" id="KW-0808">Transferase</keyword>
<name>A0A4R4AKG4_MARGR</name>
<feature type="binding site" evidence="11">
    <location>
        <position position="82"/>
    </location>
    <ligand>
        <name>substrate</name>
    </ligand>
</feature>
<feature type="binding site" evidence="11">
    <location>
        <begin position="14"/>
        <end position="19"/>
    </location>
    <ligand>
        <name>ATP</name>
        <dbReference type="ChEBI" id="CHEBI:30616"/>
    </ligand>
</feature>
<dbReference type="UniPathway" id="UPA00053">
    <property type="reaction ID" value="UER00088"/>
</dbReference>
<dbReference type="GO" id="GO:0008652">
    <property type="term" value="P:amino acid biosynthetic process"/>
    <property type="evidence" value="ECO:0007669"/>
    <property type="project" value="UniProtKB-KW"/>
</dbReference>
<evidence type="ECO:0000256" key="11">
    <source>
        <dbReference type="HAMAP-Rule" id="MF_00109"/>
    </source>
</evidence>
<dbReference type="RefSeq" id="WP_123139049.1">
    <property type="nucleotide sequence ID" value="NZ_JAKEDQ010000003.1"/>
</dbReference>
<reference evidence="12 13" key="1">
    <citation type="submission" date="2019-03" db="EMBL/GenBank/DDBJ databases">
        <title>Genomic Encyclopedia of Type Strains, Phase IV (KMG-IV): sequencing the most valuable type-strain genomes for metagenomic binning, comparative biology and taxonomic classification.</title>
        <authorList>
            <person name="Goeker M."/>
        </authorList>
    </citation>
    <scope>NUCLEOTIDE SEQUENCE [LARGE SCALE GENOMIC DNA]</scope>
    <source>
        <strain evidence="12 13">DSM 203</strain>
    </source>
</reference>
<comment type="subunit">
    <text evidence="11">Monomer.</text>
</comment>
<dbReference type="Gene3D" id="3.40.50.300">
    <property type="entry name" value="P-loop containing nucleotide triphosphate hydrolases"/>
    <property type="match status" value="1"/>
</dbReference>
<proteinExistence type="inferred from homology"/>
<dbReference type="PROSITE" id="PS01128">
    <property type="entry name" value="SHIKIMATE_KINASE"/>
    <property type="match status" value="1"/>
</dbReference>
<comment type="subcellular location">
    <subcellularLocation>
        <location evidence="11">Cytoplasm</location>
    </subcellularLocation>
</comment>
<dbReference type="PRINTS" id="PR01100">
    <property type="entry name" value="SHIKIMTKNASE"/>
</dbReference>
<evidence type="ECO:0000313" key="13">
    <source>
        <dbReference type="Proteomes" id="UP000295247"/>
    </source>
</evidence>
<feature type="binding site" evidence="11">
    <location>
        <position position="120"/>
    </location>
    <ligand>
        <name>ATP</name>
        <dbReference type="ChEBI" id="CHEBI:30616"/>
    </ligand>
</feature>
<dbReference type="CDD" id="cd00464">
    <property type="entry name" value="SK"/>
    <property type="match status" value="1"/>
</dbReference>
<comment type="cofactor">
    <cofactor evidence="11">
        <name>Mg(2+)</name>
        <dbReference type="ChEBI" id="CHEBI:18420"/>
    </cofactor>
    <text evidence="11">Binds 1 Mg(2+) ion per subunit.</text>
</comment>
<keyword evidence="7 11" id="KW-0418">Kinase</keyword>
<feature type="binding site" evidence="11">
    <location>
        <position position="36"/>
    </location>
    <ligand>
        <name>substrate</name>
    </ligand>
</feature>
<dbReference type="InterPro" id="IPR023000">
    <property type="entry name" value="Shikimate_kinase_CS"/>
</dbReference>
<evidence type="ECO:0000256" key="5">
    <source>
        <dbReference type="ARBA" id="ARBA00022679"/>
    </source>
</evidence>
<dbReference type="Proteomes" id="UP000295247">
    <property type="component" value="Unassembled WGS sequence"/>
</dbReference>
<feature type="binding site" evidence="11">
    <location>
        <position position="18"/>
    </location>
    <ligand>
        <name>Mg(2+)</name>
        <dbReference type="ChEBI" id="CHEBI:18420"/>
    </ligand>
</feature>
<dbReference type="GO" id="GO:0009073">
    <property type="term" value="P:aromatic amino acid family biosynthetic process"/>
    <property type="evidence" value="ECO:0007669"/>
    <property type="project" value="UniProtKB-KW"/>
</dbReference>
<keyword evidence="11" id="KW-0460">Magnesium</keyword>
<dbReference type="InterPro" id="IPR027417">
    <property type="entry name" value="P-loop_NTPase"/>
</dbReference>
<evidence type="ECO:0000256" key="10">
    <source>
        <dbReference type="ARBA" id="ARBA00048567"/>
    </source>
</evidence>
<feature type="binding site" evidence="11">
    <location>
        <position position="60"/>
    </location>
    <ligand>
        <name>substrate</name>
    </ligand>
</feature>
<dbReference type="SUPFAM" id="SSF52540">
    <property type="entry name" value="P-loop containing nucleoside triphosphate hydrolases"/>
    <property type="match status" value="1"/>
</dbReference>
<organism evidence="12 13">
    <name type="scientific">Marichromatium gracile</name>
    <name type="common">Chromatium gracile</name>
    <dbReference type="NCBI Taxonomy" id="1048"/>
    <lineage>
        <taxon>Bacteria</taxon>
        <taxon>Pseudomonadati</taxon>
        <taxon>Pseudomonadota</taxon>
        <taxon>Gammaproteobacteria</taxon>
        <taxon>Chromatiales</taxon>
        <taxon>Chromatiaceae</taxon>
        <taxon>Marichromatium</taxon>
    </lineage>
</organism>
<dbReference type="HAMAP" id="MF_00109">
    <property type="entry name" value="Shikimate_kinase"/>
    <property type="match status" value="1"/>
</dbReference>
<dbReference type="AlphaFoldDB" id="A0A4R4AKG4"/>
<comment type="similarity">
    <text evidence="2 11">Belongs to the shikimate kinase family.</text>
</comment>
<keyword evidence="8 11" id="KW-0067">ATP-binding</keyword>
<keyword evidence="9 11" id="KW-0057">Aromatic amino acid biosynthesis</keyword>
<dbReference type="InterPro" id="IPR000623">
    <property type="entry name" value="Shikimate_kinase/TSH1"/>
</dbReference>
<dbReference type="GO" id="GO:0005829">
    <property type="term" value="C:cytosol"/>
    <property type="evidence" value="ECO:0007669"/>
    <property type="project" value="TreeGrafter"/>
</dbReference>
<protein>
    <recommendedName>
        <fullName evidence="3 11">Shikimate kinase</fullName>
        <shortName evidence="11">SK</shortName>
        <ecNumber evidence="3 11">2.7.1.71</ecNumber>
    </recommendedName>
</protein>
<evidence type="ECO:0000256" key="7">
    <source>
        <dbReference type="ARBA" id="ARBA00022777"/>
    </source>
</evidence>
<keyword evidence="6 11" id="KW-0547">Nucleotide-binding</keyword>
<dbReference type="GO" id="GO:0004765">
    <property type="term" value="F:shikimate kinase activity"/>
    <property type="evidence" value="ECO:0007669"/>
    <property type="project" value="UniProtKB-UniRule"/>
</dbReference>
<evidence type="ECO:0000256" key="8">
    <source>
        <dbReference type="ARBA" id="ARBA00022840"/>
    </source>
</evidence>
<evidence type="ECO:0000256" key="1">
    <source>
        <dbReference type="ARBA" id="ARBA00004842"/>
    </source>
</evidence>
<evidence type="ECO:0000256" key="4">
    <source>
        <dbReference type="ARBA" id="ARBA00022605"/>
    </source>
</evidence>
<evidence type="ECO:0000313" key="12">
    <source>
        <dbReference type="EMBL" id="TCW39918.1"/>
    </source>
</evidence>
<accession>A0A4R4AKG4</accession>
<keyword evidence="11" id="KW-0479">Metal-binding</keyword>
<dbReference type="Pfam" id="PF01202">
    <property type="entry name" value="SKI"/>
    <property type="match status" value="1"/>
</dbReference>
<comment type="caution">
    <text evidence="12">The sequence shown here is derived from an EMBL/GenBank/DDBJ whole genome shotgun (WGS) entry which is preliminary data.</text>
</comment>
<comment type="pathway">
    <text evidence="1 11">Metabolic intermediate biosynthesis; chorismate biosynthesis; chorismate from D-erythrose 4-phosphate and phosphoenolpyruvate: step 5/7.</text>
</comment>
<dbReference type="GO" id="GO:0000287">
    <property type="term" value="F:magnesium ion binding"/>
    <property type="evidence" value="ECO:0007669"/>
    <property type="project" value="UniProtKB-UniRule"/>
</dbReference>
<dbReference type="GO" id="GO:0009423">
    <property type="term" value="P:chorismate biosynthetic process"/>
    <property type="evidence" value="ECO:0007669"/>
    <property type="project" value="UniProtKB-UniRule"/>
</dbReference>
<keyword evidence="11" id="KW-0963">Cytoplasm</keyword>
<gene>
    <name evidence="11" type="primary">aroK</name>
    <name evidence="12" type="ORF">EDC29_101334</name>
</gene>
<evidence type="ECO:0000256" key="6">
    <source>
        <dbReference type="ARBA" id="ARBA00022741"/>
    </source>
</evidence>